<keyword evidence="3 8" id="KW-0678">Repressor</keyword>
<sequence length="198" mass="22002">MAVEGLGLGLEITELRLGLPGAEGTTFMAKNEKKKRGFSEIIWEGLGSKDHDDGKAPVAKSQVVGWPPVCSYRKKNSFSEKDCVESSKNISVKVSMDGAIYLRKIDLGMQRGYSELALALEKLFGCCGIGEGLKEAESGEYKLIYEDKDGDWMLVGDVPWEMFVDSCKRLRIMKRSEAGDLGLSRERDFLKEAFSKDQ</sequence>
<evidence type="ECO:0000313" key="10">
    <source>
        <dbReference type="EMBL" id="QQZ01118.1"/>
    </source>
</evidence>
<evidence type="ECO:0000256" key="8">
    <source>
        <dbReference type="RuleBase" id="RU004549"/>
    </source>
</evidence>
<comment type="subcellular location">
    <subcellularLocation>
        <location evidence="1 8">Nucleus</location>
    </subcellularLocation>
</comment>
<dbReference type="InterPro" id="IPR033389">
    <property type="entry name" value="AUX/IAA_dom"/>
</dbReference>
<dbReference type="PROSITE" id="PS51745">
    <property type="entry name" value="PB1"/>
    <property type="match status" value="1"/>
</dbReference>
<comment type="subunit">
    <text evidence="8">Homodimers and heterodimers.</text>
</comment>
<dbReference type="InterPro" id="IPR053793">
    <property type="entry name" value="PB1-like"/>
</dbReference>
<dbReference type="EMBL" id="MT111554">
    <property type="protein sequence ID" value="QQZ01118.1"/>
    <property type="molecule type" value="mRNA"/>
</dbReference>
<comment type="similarity">
    <text evidence="2 8">Belongs to the Aux/IAA family.</text>
</comment>
<dbReference type="Pfam" id="PF02309">
    <property type="entry name" value="AUX_IAA"/>
    <property type="match status" value="1"/>
</dbReference>
<evidence type="ECO:0000256" key="2">
    <source>
        <dbReference type="ARBA" id="ARBA00006728"/>
    </source>
</evidence>
<evidence type="ECO:0000256" key="3">
    <source>
        <dbReference type="ARBA" id="ARBA00022491"/>
    </source>
</evidence>
<dbReference type="SUPFAM" id="SSF54277">
    <property type="entry name" value="CAD &amp; PB1 domains"/>
    <property type="match status" value="1"/>
</dbReference>
<evidence type="ECO:0000256" key="4">
    <source>
        <dbReference type="ARBA" id="ARBA00023015"/>
    </source>
</evidence>
<dbReference type="GO" id="GO:0009734">
    <property type="term" value="P:auxin-activated signaling pathway"/>
    <property type="evidence" value="ECO:0007669"/>
    <property type="project" value="UniProtKB-UniRule"/>
</dbReference>
<evidence type="ECO:0000256" key="7">
    <source>
        <dbReference type="ARBA" id="ARBA00023294"/>
    </source>
</evidence>
<keyword evidence="4 8" id="KW-0805">Transcription regulation</keyword>
<keyword evidence="7 8" id="KW-0927">Auxin signaling pathway</keyword>
<evidence type="ECO:0000256" key="6">
    <source>
        <dbReference type="ARBA" id="ARBA00023242"/>
    </source>
</evidence>
<proteinExistence type="evidence at transcript level"/>
<name>A0A7U1BKH4_9MYRT</name>
<dbReference type="Gene3D" id="3.10.20.90">
    <property type="entry name" value="Phosphatidylinositol 3-kinase Catalytic Subunit, Chain A, domain 1"/>
    <property type="match status" value="1"/>
</dbReference>
<accession>A0A7U1BKH4</accession>
<protein>
    <recommendedName>
        <fullName evidence="8">Auxin-responsive protein</fullName>
    </recommendedName>
</protein>
<dbReference type="GO" id="GO:0005634">
    <property type="term" value="C:nucleus"/>
    <property type="evidence" value="ECO:0007669"/>
    <property type="project" value="UniProtKB-SubCell"/>
</dbReference>
<keyword evidence="5 8" id="KW-0804">Transcription</keyword>
<dbReference type="GO" id="GO:0006355">
    <property type="term" value="P:regulation of DNA-templated transcription"/>
    <property type="evidence" value="ECO:0007669"/>
    <property type="project" value="InterPro"/>
</dbReference>
<evidence type="ECO:0000256" key="1">
    <source>
        <dbReference type="ARBA" id="ARBA00004123"/>
    </source>
</evidence>
<evidence type="ECO:0000256" key="5">
    <source>
        <dbReference type="ARBA" id="ARBA00023163"/>
    </source>
</evidence>
<reference evidence="10" key="1">
    <citation type="submission" date="2020-02" db="EMBL/GenBank/DDBJ databases">
        <authorList>
            <person name="Ye Z."/>
            <person name="YiQian J."/>
        </authorList>
    </citation>
    <scope>NUCLEOTIDE SEQUENCE</scope>
</reference>
<organism evidence="10">
    <name type="scientific">Lagerstroemia indica</name>
    <name type="common">crepe myrtle</name>
    <dbReference type="NCBI Taxonomy" id="141186"/>
    <lineage>
        <taxon>Eukaryota</taxon>
        <taxon>Viridiplantae</taxon>
        <taxon>Streptophyta</taxon>
        <taxon>Embryophyta</taxon>
        <taxon>Tracheophyta</taxon>
        <taxon>Spermatophyta</taxon>
        <taxon>Magnoliopsida</taxon>
        <taxon>eudicotyledons</taxon>
        <taxon>Gunneridae</taxon>
        <taxon>Pentapetalae</taxon>
        <taxon>rosids</taxon>
        <taxon>malvids</taxon>
        <taxon>Myrtales</taxon>
        <taxon>Lythraceae</taxon>
        <taxon>Lagerstroemia</taxon>
    </lineage>
</organism>
<feature type="domain" description="PB1" evidence="9">
    <location>
        <begin position="89"/>
        <end position="177"/>
    </location>
</feature>
<comment type="function">
    <text evidence="8">Aux/IAA proteins are short-lived transcriptional factors that function as repressors of early auxin response genes at low auxin concentrations.</text>
</comment>
<dbReference type="PANTHER" id="PTHR31734:SF87">
    <property type="entry name" value="AUXIN-RESPONSIVE PROTEIN IAA5"/>
    <property type="match status" value="1"/>
</dbReference>
<dbReference type="PANTHER" id="PTHR31734">
    <property type="entry name" value="AUXIN-RESPONSIVE PROTEIN IAA17"/>
    <property type="match status" value="1"/>
</dbReference>
<evidence type="ECO:0000259" key="9">
    <source>
        <dbReference type="PROSITE" id="PS51745"/>
    </source>
</evidence>
<dbReference type="AlphaFoldDB" id="A0A7U1BKH4"/>
<keyword evidence="6 8" id="KW-0539">Nucleus</keyword>
<dbReference type="InterPro" id="IPR003311">
    <property type="entry name" value="AUX_IAA"/>
</dbReference>